<gene>
    <name evidence="1" type="ORF">Val02_62760</name>
</gene>
<dbReference type="RefSeq" id="WP_203902858.1">
    <property type="nucleotide sequence ID" value="NZ_BOPF01000026.1"/>
</dbReference>
<reference evidence="1" key="1">
    <citation type="submission" date="2021-01" db="EMBL/GenBank/DDBJ databases">
        <title>Whole genome shotgun sequence of Virgisporangium aliadipatigenens NBRC 105644.</title>
        <authorList>
            <person name="Komaki H."/>
            <person name="Tamura T."/>
        </authorList>
    </citation>
    <scope>NUCLEOTIDE SEQUENCE</scope>
    <source>
        <strain evidence="1">NBRC 105644</strain>
    </source>
</reference>
<dbReference type="AlphaFoldDB" id="A0A8J4DSM3"/>
<dbReference type="EMBL" id="BOPF01000026">
    <property type="protein sequence ID" value="GIJ49390.1"/>
    <property type="molecule type" value="Genomic_DNA"/>
</dbReference>
<name>A0A8J4DSM3_9ACTN</name>
<comment type="caution">
    <text evidence="1">The sequence shown here is derived from an EMBL/GenBank/DDBJ whole genome shotgun (WGS) entry which is preliminary data.</text>
</comment>
<dbReference type="Proteomes" id="UP000619260">
    <property type="component" value="Unassembled WGS sequence"/>
</dbReference>
<evidence type="ECO:0000313" key="2">
    <source>
        <dbReference type="Proteomes" id="UP000619260"/>
    </source>
</evidence>
<accession>A0A8J4DSM3</accession>
<evidence type="ECO:0000313" key="1">
    <source>
        <dbReference type="EMBL" id="GIJ49390.1"/>
    </source>
</evidence>
<keyword evidence="2" id="KW-1185">Reference proteome</keyword>
<proteinExistence type="predicted"/>
<protein>
    <submittedName>
        <fullName evidence="1">Uncharacterized protein</fullName>
    </submittedName>
</protein>
<organism evidence="1 2">
    <name type="scientific">Virgisporangium aliadipatigenens</name>
    <dbReference type="NCBI Taxonomy" id="741659"/>
    <lineage>
        <taxon>Bacteria</taxon>
        <taxon>Bacillati</taxon>
        <taxon>Actinomycetota</taxon>
        <taxon>Actinomycetes</taxon>
        <taxon>Micromonosporales</taxon>
        <taxon>Micromonosporaceae</taxon>
        <taxon>Virgisporangium</taxon>
    </lineage>
</organism>
<sequence length="136" mass="14634">MATPGYVGRLNADHTFTARYVHFDATPARLIPVLGGIWHDTFGRDTATFLDVLVRHDWIDLSPNTTAAGARPFPGEQTVDGVGTAAIDPATDPVNAPIGHLDRLDGWVLLIDPATDTVTVHHRDNGTVPAGRHRLA</sequence>